<dbReference type="Gene3D" id="3.90.25.10">
    <property type="entry name" value="UDP-galactose 4-epimerase, domain 1"/>
    <property type="match status" value="1"/>
</dbReference>
<dbReference type="Pfam" id="PF01370">
    <property type="entry name" value="Epimerase"/>
    <property type="match status" value="1"/>
</dbReference>
<evidence type="ECO:0000259" key="2">
    <source>
        <dbReference type="Pfam" id="PF01370"/>
    </source>
</evidence>
<feature type="domain" description="NAD-dependent epimerase/dehydratase" evidence="2">
    <location>
        <begin position="3"/>
        <end position="156"/>
    </location>
</feature>
<sequence length="157" mass="17629">MKGIFHFAAQSSVPLSLKNFYKSSANNIESSLKVFEFSKKFSVPVVYASSSAIYGNLPIGNDQKEKFSITSPYAQDKLTVEYYAKTLFEVFKISSVGLRLFNVYGPGQRSNSPYSAVIPIFINRMLKKLSVVINGGFQTRDFVYVEDVVDVMLMSMK</sequence>
<protein>
    <recommendedName>
        <fullName evidence="2">NAD-dependent epimerase/dehydratase domain-containing protein</fullName>
    </recommendedName>
</protein>
<organism evidence="3">
    <name type="scientific">marine metagenome</name>
    <dbReference type="NCBI Taxonomy" id="408172"/>
    <lineage>
        <taxon>unclassified sequences</taxon>
        <taxon>metagenomes</taxon>
        <taxon>ecological metagenomes</taxon>
    </lineage>
</organism>
<gene>
    <name evidence="3" type="ORF">METZ01_LOCUS315853</name>
</gene>
<evidence type="ECO:0000256" key="1">
    <source>
        <dbReference type="ARBA" id="ARBA00007637"/>
    </source>
</evidence>
<name>A0A382NP71_9ZZZZ</name>
<dbReference type="EMBL" id="UINC01101848">
    <property type="protein sequence ID" value="SVC62999.1"/>
    <property type="molecule type" value="Genomic_DNA"/>
</dbReference>
<dbReference type="InterPro" id="IPR036291">
    <property type="entry name" value="NAD(P)-bd_dom_sf"/>
</dbReference>
<feature type="non-terminal residue" evidence="3">
    <location>
        <position position="157"/>
    </location>
</feature>
<proteinExistence type="inferred from homology"/>
<dbReference type="InterPro" id="IPR001509">
    <property type="entry name" value="Epimerase_deHydtase"/>
</dbReference>
<accession>A0A382NP71</accession>
<dbReference type="SUPFAM" id="SSF51735">
    <property type="entry name" value="NAD(P)-binding Rossmann-fold domains"/>
    <property type="match status" value="1"/>
</dbReference>
<evidence type="ECO:0000313" key="3">
    <source>
        <dbReference type="EMBL" id="SVC62999.1"/>
    </source>
</evidence>
<dbReference type="Gene3D" id="3.40.50.720">
    <property type="entry name" value="NAD(P)-binding Rossmann-like Domain"/>
    <property type="match status" value="1"/>
</dbReference>
<dbReference type="AlphaFoldDB" id="A0A382NP71"/>
<comment type="similarity">
    <text evidence="1">Belongs to the NAD(P)-dependent epimerase/dehydratase family.</text>
</comment>
<reference evidence="3" key="1">
    <citation type="submission" date="2018-05" db="EMBL/GenBank/DDBJ databases">
        <authorList>
            <person name="Lanie J.A."/>
            <person name="Ng W.-L."/>
            <person name="Kazmierczak K.M."/>
            <person name="Andrzejewski T.M."/>
            <person name="Davidsen T.M."/>
            <person name="Wayne K.J."/>
            <person name="Tettelin H."/>
            <person name="Glass J.I."/>
            <person name="Rusch D."/>
            <person name="Podicherti R."/>
            <person name="Tsui H.-C.T."/>
            <person name="Winkler M.E."/>
        </authorList>
    </citation>
    <scope>NUCLEOTIDE SEQUENCE</scope>
</reference>
<dbReference type="PANTHER" id="PTHR43000">
    <property type="entry name" value="DTDP-D-GLUCOSE 4,6-DEHYDRATASE-RELATED"/>
    <property type="match status" value="1"/>
</dbReference>